<dbReference type="RefSeq" id="WP_129048161.1">
    <property type="nucleotide sequence ID" value="NZ_SDHX01000001.1"/>
</dbReference>
<dbReference type="InterPro" id="IPR038695">
    <property type="entry name" value="Saro_0823-like_sf"/>
</dbReference>
<evidence type="ECO:0000313" key="3">
    <source>
        <dbReference type="Proteomes" id="UP000290218"/>
    </source>
</evidence>
<dbReference type="Gene3D" id="2.60.120.1140">
    <property type="entry name" value="Protein of unknown function DUF192"/>
    <property type="match status" value="1"/>
</dbReference>
<dbReference type="OrthoDB" id="5526466at2"/>
<protein>
    <submittedName>
        <fullName evidence="2">DUF192 domain-containing protein</fullName>
    </submittedName>
</protein>
<organism evidence="2 3">
    <name type="scientific">Oleiharenicola lentus</name>
    <dbReference type="NCBI Taxonomy" id="2508720"/>
    <lineage>
        <taxon>Bacteria</taxon>
        <taxon>Pseudomonadati</taxon>
        <taxon>Verrucomicrobiota</taxon>
        <taxon>Opitutia</taxon>
        <taxon>Opitutales</taxon>
        <taxon>Opitutaceae</taxon>
        <taxon>Oleiharenicola</taxon>
    </lineage>
</organism>
<keyword evidence="1" id="KW-0732">Signal</keyword>
<proteinExistence type="predicted"/>
<feature type="chain" id="PRO_5020643111" evidence="1">
    <location>
        <begin position="27"/>
        <end position="172"/>
    </location>
</feature>
<keyword evidence="3" id="KW-1185">Reference proteome</keyword>
<dbReference type="PROSITE" id="PS51257">
    <property type="entry name" value="PROKAR_LIPOPROTEIN"/>
    <property type="match status" value="1"/>
</dbReference>
<gene>
    <name evidence="2" type="ORF">ESB00_13270</name>
</gene>
<dbReference type="PANTHER" id="PTHR37953:SF1">
    <property type="entry name" value="UPF0127 PROTEIN MJ1496"/>
    <property type="match status" value="1"/>
</dbReference>
<dbReference type="PANTHER" id="PTHR37953">
    <property type="entry name" value="UPF0127 PROTEIN MJ1496"/>
    <property type="match status" value="1"/>
</dbReference>
<reference evidence="2 3" key="1">
    <citation type="submission" date="2019-01" db="EMBL/GenBank/DDBJ databases">
        <title>Lacunisphaera sp. strain TWA-58.</title>
        <authorList>
            <person name="Chen W.-M."/>
        </authorList>
    </citation>
    <scope>NUCLEOTIDE SEQUENCE [LARGE SCALE GENOMIC DNA]</scope>
    <source>
        <strain evidence="2 3">TWA-58</strain>
    </source>
</reference>
<dbReference type="PROSITE" id="PS51318">
    <property type="entry name" value="TAT"/>
    <property type="match status" value="1"/>
</dbReference>
<name>A0A4Q1CCU5_9BACT</name>
<dbReference type="AlphaFoldDB" id="A0A4Q1CCU5"/>
<dbReference type="InterPro" id="IPR003795">
    <property type="entry name" value="DUF192"/>
</dbReference>
<dbReference type="InterPro" id="IPR006311">
    <property type="entry name" value="TAT_signal"/>
</dbReference>
<feature type="signal peptide" evidence="1">
    <location>
        <begin position="1"/>
        <end position="26"/>
    </location>
</feature>
<dbReference type="Pfam" id="PF02643">
    <property type="entry name" value="DUF192"/>
    <property type="match status" value="1"/>
</dbReference>
<dbReference type="EMBL" id="SDHX01000001">
    <property type="protein sequence ID" value="RXK56796.1"/>
    <property type="molecule type" value="Genomic_DNA"/>
</dbReference>
<comment type="caution">
    <text evidence="2">The sequence shown here is derived from an EMBL/GenBank/DDBJ whole genome shotgun (WGS) entry which is preliminary data.</text>
</comment>
<accession>A0A4Q1CCU5</accession>
<evidence type="ECO:0000313" key="2">
    <source>
        <dbReference type="EMBL" id="RXK56796.1"/>
    </source>
</evidence>
<evidence type="ECO:0000256" key="1">
    <source>
        <dbReference type="SAM" id="SignalP"/>
    </source>
</evidence>
<sequence>MFSRRRFLPLLIVAALALLTACGKDAAARAAPKSIEDRFAIKVGARTVQVQVALLPAETQKGLMFREQMGVDEGMVFVFDRPQQMSFWMRNTPLPLDIGYFDTEGVLKEIYPLYPRDERSVVSRGRNLQFALEMNQGWFSTAGVKPGDRIDLKALAEAVRARGLKPELFGLR</sequence>
<dbReference type="Proteomes" id="UP000290218">
    <property type="component" value="Unassembled WGS sequence"/>
</dbReference>